<evidence type="ECO:0000313" key="3">
    <source>
        <dbReference type="Proteomes" id="UP000031364"/>
    </source>
</evidence>
<evidence type="ECO:0000256" key="1">
    <source>
        <dbReference type="SAM" id="MobiDB-lite"/>
    </source>
</evidence>
<dbReference type="InterPro" id="IPR029039">
    <property type="entry name" value="Flavoprotein-like_sf"/>
</dbReference>
<organism evidence="2 3">
    <name type="scientific">Nocardia vulneris</name>
    <dbReference type="NCBI Taxonomy" id="1141657"/>
    <lineage>
        <taxon>Bacteria</taxon>
        <taxon>Bacillati</taxon>
        <taxon>Actinomycetota</taxon>
        <taxon>Actinomycetes</taxon>
        <taxon>Mycobacteriales</taxon>
        <taxon>Nocardiaceae</taxon>
        <taxon>Nocardia</taxon>
    </lineage>
</organism>
<feature type="region of interest" description="Disordered" evidence="1">
    <location>
        <begin position="297"/>
        <end position="319"/>
    </location>
</feature>
<evidence type="ECO:0000313" key="2">
    <source>
        <dbReference type="EMBL" id="KIA62172.1"/>
    </source>
</evidence>
<gene>
    <name evidence="2" type="ORF">FG87_26640</name>
</gene>
<evidence type="ECO:0008006" key="4">
    <source>
        <dbReference type="Google" id="ProtNLM"/>
    </source>
</evidence>
<dbReference type="EMBL" id="JNFP01000035">
    <property type="protein sequence ID" value="KIA62172.1"/>
    <property type="molecule type" value="Genomic_DNA"/>
</dbReference>
<accession>A0ABR4ZA33</accession>
<dbReference type="RefSeq" id="WP_043675974.1">
    <property type="nucleotide sequence ID" value="NZ_BDCI01000035.1"/>
</dbReference>
<dbReference type="Proteomes" id="UP000031364">
    <property type="component" value="Unassembled WGS sequence"/>
</dbReference>
<reference evidence="2 3" key="1">
    <citation type="journal article" date="2014" name="Int. J. Syst. Evol. Microbiol.">
        <title>Nocardia vulneris sp. nov., isolated from wounds of human patients in North America.</title>
        <authorList>
            <person name="Lasker B.A."/>
            <person name="Bell M."/>
            <person name="Klenk H.P."/>
            <person name="Sproer C."/>
            <person name="Schumann C."/>
            <person name="Schumann P."/>
            <person name="Brown J.M."/>
        </authorList>
    </citation>
    <scope>NUCLEOTIDE SEQUENCE [LARGE SCALE GENOMIC DNA]</scope>
    <source>
        <strain evidence="2 3">W9851</strain>
    </source>
</reference>
<name>A0ABR4ZA33_9NOCA</name>
<comment type="caution">
    <text evidence="2">The sequence shown here is derived from an EMBL/GenBank/DDBJ whole genome shotgun (WGS) entry which is preliminary data.</text>
</comment>
<protein>
    <recommendedName>
        <fullName evidence="4">Dialkylrecorsinol condensing enzyme</fullName>
    </recommendedName>
</protein>
<sequence length="319" mass="34060">MTDEPTPMARTDAPTATVLWYSQTGQAREAAEALLAPLHTAGMKLEWVQIRPATEYPFPWTLPQFAGIFPEAVDPRGHIPVRTTAPVTADLVVIAFPVWYLAPAIPIRSLLITTADIVAGRDVIGLAVCRNVWCAAAVELAQLVTAAGGRYLGTISAIDTHSPLITAITTVHWLLTGRREAFGRFPRAGVTDAELTRLTGLGERLAHDGSAITDNPAAAPITPALAAMELVMAPLFRVFGRIAAASPPGSLARRAKLTGTAGIIIAALVGGPPIAALTRLVARHRFDNWLDRRLAPAVHPQGSADRQPSPRRSSRQEFP</sequence>
<dbReference type="Gene3D" id="3.40.50.360">
    <property type="match status" value="1"/>
</dbReference>
<dbReference type="SUPFAM" id="SSF52218">
    <property type="entry name" value="Flavoproteins"/>
    <property type="match status" value="1"/>
</dbReference>
<keyword evidence="3" id="KW-1185">Reference proteome</keyword>
<proteinExistence type="predicted"/>